<dbReference type="SUPFAM" id="SSF52172">
    <property type="entry name" value="CheY-like"/>
    <property type="match status" value="1"/>
</dbReference>
<keyword evidence="1" id="KW-0805">Transcription regulation</keyword>
<keyword evidence="2" id="KW-0804">Transcription</keyword>
<dbReference type="SUPFAM" id="SSF55781">
    <property type="entry name" value="GAF domain-like"/>
    <property type="match status" value="1"/>
</dbReference>
<dbReference type="GO" id="GO:0003723">
    <property type="term" value="F:RNA binding"/>
    <property type="evidence" value="ECO:0007669"/>
    <property type="project" value="InterPro"/>
</dbReference>
<dbReference type="KEGG" id="asun:KG104_13500"/>
<keyword evidence="5" id="KW-1185">Reference proteome</keyword>
<dbReference type="PROSITE" id="PS50921">
    <property type="entry name" value="ANTAR"/>
    <property type="match status" value="1"/>
</dbReference>
<dbReference type="SMART" id="SM01012">
    <property type="entry name" value="ANTAR"/>
    <property type="match status" value="1"/>
</dbReference>
<accession>A0A975PD67</accession>
<evidence type="ECO:0000313" key="4">
    <source>
        <dbReference type="EMBL" id="QWQ35480.1"/>
    </source>
</evidence>
<dbReference type="InterPro" id="IPR036388">
    <property type="entry name" value="WH-like_DNA-bd_sf"/>
</dbReference>
<dbReference type="AlphaFoldDB" id="A0A975PD67"/>
<protein>
    <submittedName>
        <fullName evidence="4">GAF and ANTAR domain-containing protein</fullName>
    </submittedName>
</protein>
<dbReference type="Pfam" id="PF03861">
    <property type="entry name" value="ANTAR"/>
    <property type="match status" value="1"/>
</dbReference>
<dbReference type="EMBL" id="CP076456">
    <property type="protein sequence ID" value="QWQ35480.1"/>
    <property type="molecule type" value="Genomic_DNA"/>
</dbReference>
<reference evidence="4" key="1">
    <citation type="submission" date="2021-06" db="EMBL/GenBank/DDBJ databases">
        <title>Novel species in genus Arthrobacter.</title>
        <authorList>
            <person name="Zhang G."/>
        </authorList>
    </citation>
    <scope>NUCLEOTIDE SEQUENCE</scope>
    <source>
        <strain evidence="4">Zg-ZUI122</strain>
    </source>
</reference>
<sequence>MKQMQGMHTEVRHAFESHAGSPETLDSFLLDRLEDVILSSCTVPEFLHRLAVLTSETFSTDTDPILTAIALLRDRKPVCMGFSSEPPPSVEKLEYAFRRGPAKAAVSQESTVHISDLWNDPASGAYADVGQQLGVRSLIFVPLNLDTEGRAGLTLYSARPNRFDADAVSRAEAYGRRILKPLRIAARLASREEQSSDLRAAMESRTTIDLAMGIVMGQNRCGQDEAFTILRSACSRRNIKLRDLAALLVASVGERAPRTHFDF</sequence>
<dbReference type="Proteomes" id="UP000680588">
    <property type="component" value="Chromosome"/>
</dbReference>
<dbReference type="Gene3D" id="1.10.10.10">
    <property type="entry name" value="Winged helix-like DNA-binding domain superfamily/Winged helix DNA-binding domain"/>
    <property type="match status" value="1"/>
</dbReference>
<evidence type="ECO:0000256" key="1">
    <source>
        <dbReference type="ARBA" id="ARBA00023015"/>
    </source>
</evidence>
<dbReference type="InterPro" id="IPR011006">
    <property type="entry name" value="CheY-like_superfamily"/>
</dbReference>
<evidence type="ECO:0000259" key="3">
    <source>
        <dbReference type="PROSITE" id="PS50921"/>
    </source>
</evidence>
<proteinExistence type="predicted"/>
<dbReference type="Gene3D" id="3.30.450.40">
    <property type="match status" value="1"/>
</dbReference>
<organism evidence="4 5">
    <name type="scientific">Arthrobacter sunyaminii</name>
    <dbReference type="NCBI Taxonomy" id="2816859"/>
    <lineage>
        <taxon>Bacteria</taxon>
        <taxon>Bacillati</taxon>
        <taxon>Actinomycetota</taxon>
        <taxon>Actinomycetes</taxon>
        <taxon>Micrococcales</taxon>
        <taxon>Micrococcaceae</taxon>
        <taxon>Arthrobacter</taxon>
    </lineage>
</organism>
<gene>
    <name evidence="4" type="ORF">KG104_13500</name>
</gene>
<dbReference type="RefSeq" id="WP_181032446.1">
    <property type="nucleotide sequence ID" value="NZ_CP076456.1"/>
</dbReference>
<feature type="domain" description="ANTAR" evidence="3">
    <location>
        <begin position="188"/>
        <end position="249"/>
    </location>
</feature>
<dbReference type="InterPro" id="IPR029016">
    <property type="entry name" value="GAF-like_dom_sf"/>
</dbReference>
<name>A0A975PD67_9MICC</name>
<evidence type="ECO:0000256" key="2">
    <source>
        <dbReference type="ARBA" id="ARBA00023163"/>
    </source>
</evidence>
<evidence type="ECO:0000313" key="5">
    <source>
        <dbReference type="Proteomes" id="UP000680588"/>
    </source>
</evidence>
<dbReference type="InterPro" id="IPR005561">
    <property type="entry name" value="ANTAR"/>
</dbReference>